<feature type="region of interest" description="Disordered" evidence="1">
    <location>
        <begin position="1"/>
        <end position="301"/>
    </location>
</feature>
<protein>
    <submittedName>
        <fullName evidence="2">Uncharacterized protein</fullName>
    </submittedName>
</protein>
<feature type="compositionally biased region" description="Polar residues" evidence="1">
    <location>
        <begin position="136"/>
        <end position="146"/>
    </location>
</feature>
<gene>
    <name evidence="2" type="ORF">BO78DRAFT_56649</name>
</gene>
<organism evidence="2 3">
    <name type="scientific">Aspergillus sclerotiicarbonarius (strain CBS 121057 / IBT 28362)</name>
    <dbReference type="NCBI Taxonomy" id="1448318"/>
    <lineage>
        <taxon>Eukaryota</taxon>
        <taxon>Fungi</taxon>
        <taxon>Dikarya</taxon>
        <taxon>Ascomycota</taxon>
        <taxon>Pezizomycotina</taxon>
        <taxon>Eurotiomycetes</taxon>
        <taxon>Eurotiomycetidae</taxon>
        <taxon>Eurotiales</taxon>
        <taxon>Aspergillaceae</taxon>
        <taxon>Aspergillus</taxon>
        <taxon>Aspergillus subgen. Circumdati</taxon>
    </lineage>
</organism>
<proteinExistence type="predicted"/>
<feature type="compositionally biased region" description="Low complexity" evidence="1">
    <location>
        <begin position="238"/>
        <end position="250"/>
    </location>
</feature>
<name>A0A319EWA9_ASPSB</name>
<accession>A0A319EWA9</accession>
<dbReference type="Proteomes" id="UP000248423">
    <property type="component" value="Unassembled WGS sequence"/>
</dbReference>
<dbReference type="AlphaFoldDB" id="A0A319EWA9"/>
<reference evidence="2 3" key="1">
    <citation type="submission" date="2018-02" db="EMBL/GenBank/DDBJ databases">
        <title>The genomes of Aspergillus section Nigri reveals drivers in fungal speciation.</title>
        <authorList>
            <consortium name="DOE Joint Genome Institute"/>
            <person name="Vesth T.C."/>
            <person name="Nybo J."/>
            <person name="Theobald S."/>
            <person name="Brandl J."/>
            <person name="Frisvad J.C."/>
            <person name="Nielsen K.F."/>
            <person name="Lyhne E.K."/>
            <person name="Kogle M.E."/>
            <person name="Kuo A."/>
            <person name="Riley R."/>
            <person name="Clum A."/>
            <person name="Nolan M."/>
            <person name="Lipzen A."/>
            <person name="Salamov A."/>
            <person name="Henrissat B."/>
            <person name="Wiebenga A."/>
            <person name="De vries R.P."/>
            <person name="Grigoriev I.V."/>
            <person name="Mortensen U.H."/>
            <person name="Andersen M.R."/>
            <person name="Baker S.E."/>
        </authorList>
    </citation>
    <scope>NUCLEOTIDE SEQUENCE [LARGE SCALE GENOMIC DNA]</scope>
    <source>
        <strain evidence="2 3">CBS 121057</strain>
    </source>
</reference>
<evidence type="ECO:0000313" key="3">
    <source>
        <dbReference type="Proteomes" id="UP000248423"/>
    </source>
</evidence>
<dbReference type="OrthoDB" id="5389296at2759"/>
<feature type="compositionally biased region" description="Basic residues" evidence="1">
    <location>
        <begin position="285"/>
        <end position="294"/>
    </location>
</feature>
<feature type="compositionally biased region" description="Polar residues" evidence="1">
    <location>
        <begin position="28"/>
        <end position="41"/>
    </location>
</feature>
<feature type="compositionally biased region" description="Pro residues" evidence="1">
    <location>
        <begin position="195"/>
        <end position="204"/>
    </location>
</feature>
<evidence type="ECO:0000256" key="1">
    <source>
        <dbReference type="SAM" id="MobiDB-lite"/>
    </source>
</evidence>
<dbReference type="VEuPathDB" id="FungiDB:BO78DRAFT_56649"/>
<feature type="compositionally biased region" description="Polar residues" evidence="1">
    <location>
        <begin position="169"/>
        <end position="185"/>
    </location>
</feature>
<feature type="compositionally biased region" description="Acidic residues" evidence="1">
    <location>
        <begin position="78"/>
        <end position="88"/>
    </location>
</feature>
<dbReference type="EMBL" id="KZ826332">
    <property type="protein sequence ID" value="PYI08814.1"/>
    <property type="molecule type" value="Genomic_DNA"/>
</dbReference>
<keyword evidence="3" id="KW-1185">Reference proteome</keyword>
<sequence length="473" mass="51940">MPPVATPFNASSRRSAGPQFASTPRFFLSQTPASSRASQDVDSIDHEDFPYATPVPTTRISKRVREHVPTPCQRDTIEDSEAEPDEDATPNLFAKEGISDEELHSSSPGELGEIDAAFEELFGSTRDRTKRRRVYWNSNDDGTPSVQRRKPHADTIVTSSPDPPPSLPADNSTPSASYHTPNQTRPEPRFLKPVRPAPETPRPITPASIRSSSFQPRRFVLSASRLPPSSQTQPDMRPPASTATTTIPSSQRRTPAFVLPRSPSPTREEDDATGIPTPFSPSSRTLRRRGRHRSATPNYVPGGMAAEVRSWILEMGAKREQQQASPSYCQRTDPSSPDIRKYSIAVRINSAHQSALRSCGALAFVQGHSVDSLGVSSERDTHNEPQMRNVLLLGPPRQPSMQSRHAAIRIPDLKPGNTIGVCRGLAWEVDLGEHQGAQVSGTDLSLNDLSPSDRSHLQTAGKWHVGMEWELIS</sequence>
<evidence type="ECO:0000313" key="2">
    <source>
        <dbReference type="EMBL" id="PYI08814.1"/>
    </source>
</evidence>